<sequence length="324" mass="35160">MEEEPSSDADVRGFMRQKYYEQKWLDHDKLRSHTERVRKLYQSLFDEEGLRRPGAKDPPVPGMPTTTPSRPASLQLSQSAWLPKPPASPAATTTTFQTPPPSSPVPTSASSPTKFAPRPPLSAPPLEAQFKDLLSLDEEAAPQPTSNHAARAPSTPTPAPPPSVPTSPHNNTSSNRNSTNSIFAELAGLEPSRRATYSGGILTPTTPNQPSSSHTLFSKPIPAAQPSPPKSSEPDPYAALRNLPKAAASPPPAQFSYDADFDDEPFSDRRGSDEFSWTEFSASTSTTTDSLAQQQQQQQQHQKPIGAELFSDLDPIAQMKRSRA</sequence>
<feature type="compositionally biased region" description="Polar residues" evidence="1">
    <location>
        <begin position="203"/>
        <end position="216"/>
    </location>
</feature>
<feature type="compositionally biased region" description="Polar residues" evidence="1">
    <location>
        <begin position="64"/>
        <end position="80"/>
    </location>
</feature>
<feature type="compositionally biased region" description="Low complexity" evidence="1">
    <location>
        <begin position="166"/>
        <end position="181"/>
    </location>
</feature>
<reference evidence="2 3" key="1">
    <citation type="submission" date="2016-07" db="EMBL/GenBank/DDBJ databases">
        <title>Pervasive Adenine N6-methylation of Active Genes in Fungi.</title>
        <authorList>
            <consortium name="DOE Joint Genome Institute"/>
            <person name="Mondo S.J."/>
            <person name="Dannebaum R.O."/>
            <person name="Kuo R.C."/>
            <person name="Labutti K."/>
            <person name="Haridas S."/>
            <person name="Kuo A."/>
            <person name="Salamov A."/>
            <person name="Ahrendt S.R."/>
            <person name="Lipzen A."/>
            <person name="Sullivan W."/>
            <person name="Andreopoulos W.B."/>
            <person name="Clum A."/>
            <person name="Lindquist E."/>
            <person name="Daum C."/>
            <person name="Ramamoorthy G.K."/>
            <person name="Gryganskyi A."/>
            <person name="Culley D."/>
            <person name="Magnuson J.K."/>
            <person name="James T.Y."/>
            <person name="O'Malley M.A."/>
            <person name="Stajich J.E."/>
            <person name="Spatafora J.W."/>
            <person name="Visel A."/>
            <person name="Grigoriev I.V."/>
        </authorList>
    </citation>
    <scope>NUCLEOTIDE SEQUENCE [LARGE SCALE GENOMIC DNA]</scope>
    <source>
        <strain evidence="2 3">NRRL 2496</strain>
    </source>
</reference>
<dbReference type="InParanoid" id="A0A1X2H8Z1"/>
<evidence type="ECO:0000313" key="2">
    <source>
        <dbReference type="EMBL" id="ORY95015.1"/>
    </source>
</evidence>
<dbReference type="OMA" id="DFQWNTQ"/>
<gene>
    <name evidence="2" type="ORF">BCR43DRAFT_494992</name>
</gene>
<proteinExistence type="predicted"/>
<evidence type="ECO:0000256" key="1">
    <source>
        <dbReference type="SAM" id="MobiDB-lite"/>
    </source>
</evidence>
<comment type="caution">
    <text evidence="2">The sequence shown here is derived from an EMBL/GenBank/DDBJ whole genome shotgun (WGS) entry which is preliminary data.</text>
</comment>
<evidence type="ECO:0000313" key="3">
    <source>
        <dbReference type="Proteomes" id="UP000242180"/>
    </source>
</evidence>
<organism evidence="2 3">
    <name type="scientific">Syncephalastrum racemosum</name>
    <name type="common">Filamentous fungus</name>
    <dbReference type="NCBI Taxonomy" id="13706"/>
    <lineage>
        <taxon>Eukaryota</taxon>
        <taxon>Fungi</taxon>
        <taxon>Fungi incertae sedis</taxon>
        <taxon>Mucoromycota</taxon>
        <taxon>Mucoromycotina</taxon>
        <taxon>Mucoromycetes</taxon>
        <taxon>Mucorales</taxon>
        <taxon>Syncephalastraceae</taxon>
        <taxon>Syncephalastrum</taxon>
    </lineage>
</organism>
<dbReference type="STRING" id="13706.A0A1X2H8Z1"/>
<dbReference type="EMBL" id="MCGN01000007">
    <property type="protein sequence ID" value="ORY95015.1"/>
    <property type="molecule type" value="Genomic_DNA"/>
</dbReference>
<keyword evidence="3" id="KW-1185">Reference proteome</keyword>
<accession>A0A1X2H8Z1</accession>
<feature type="region of interest" description="Disordered" evidence="1">
    <location>
        <begin position="43"/>
        <end position="324"/>
    </location>
</feature>
<dbReference type="OrthoDB" id="6036at2759"/>
<dbReference type="AlphaFoldDB" id="A0A1X2H8Z1"/>
<dbReference type="Proteomes" id="UP000242180">
    <property type="component" value="Unassembled WGS sequence"/>
</dbReference>
<feature type="compositionally biased region" description="Low complexity" evidence="1">
    <location>
        <begin position="277"/>
        <end position="302"/>
    </location>
</feature>
<protein>
    <submittedName>
        <fullName evidence="2">Uncharacterized protein</fullName>
    </submittedName>
</protein>
<name>A0A1X2H8Z1_SYNRA</name>
<feature type="compositionally biased region" description="Pro residues" evidence="1">
    <location>
        <begin position="155"/>
        <end position="165"/>
    </location>
</feature>